<evidence type="ECO:0000256" key="4">
    <source>
        <dbReference type="ARBA" id="ARBA00022821"/>
    </source>
</evidence>
<dbReference type="Gene3D" id="1.20.5.4130">
    <property type="match status" value="1"/>
</dbReference>
<dbReference type="SMART" id="SM00367">
    <property type="entry name" value="LRR_CC"/>
    <property type="match status" value="4"/>
</dbReference>
<dbReference type="InterPro" id="IPR057135">
    <property type="entry name" value="At4g27190-like_LRR"/>
</dbReference>
<feature type="domain" description="R13L1/DRL21-like LRR repeat region" evidence="11">
    <location>
        <begin position="673"/>
        <end position="811"/>
    </location>
</feature>
<feature type="domain" description="Disease resistance protein At4g27190-like leucine-rich repeats" evidence="9">
    <location>
        <begin position="827"/>
        <end position="957"/>
    </location>
</feature>
<dbReference type="InterPro" id="IPR042197">
    <property type="entry name" value="Apaf_helical"/>
</dbReference>
<sequence length="1175" mass="132369">MEAAGIILSPALQVIFDRLACPALEKVADIWGVEDNRDSLRDALMRTQVILQDAEEQQLTNKSVRLWLSNLKNAASDAEDILDLFIASQTVIRFKKPGAIFGFPITTASVAETLHRLEKKINEGLSTFNFREPSLEQDWLLRRRLKFFTNKRETGSCVVDSKIYGRDDEKEKLVKLLLSSETSQDEYATCIPVIGIGGIGKTTLAQLAYNDERVLQHFDSRIWIFVSEDFNVKTIMKTAIECATEDECKLSEIELLQSRLSKLLQKKRYLIVLDDVWTEDQDDWDNLIPLFTGGLDGCKIIVTTRSQKIPFMMDFPNSPFYLNGLKDHDCWSLFKHRAFGRGEEEKYPNLTRIGKEIIKKIGGVPLAAKRLGSSMRLKREEKQWLFMRDCELWELDESQHKVFPALMLSLSPHLRQCFAFCSLFPKKYEFNKHKLIHLWMAEGFIPKEGSKRPEDIGDEYFSELLWISFLQEVQLHEGGETIGYKMNEIIHDFARYVAGKEYVVLEQGRPQNWSPAEIRHASVVYTYGAITIPETLYEAKHLRTLLLIGDSGFLNIDKIYSSFEYLRVLDLNNCDLVDLPKSLSGFMCLRYLDLSYTLISQLPEGMKYLFFLQTLNLLGCHNLEILPSLGLNLRHLNLSGCVRLTGMPSTIGLLVQLQTLPLFVVANKERNIQLQYLNLHGELNITGLENIEVASSAELAELHMKINLESLGLYWGFFLGFKDSFAKPPNAPPEVGVSRLHIAPQPEQVIESLQPSKNLKKLVINGYPGTEFPDWALPNLIAADFTNCRSCKHLPALGELPLLKTLSLHGMHGVKRIGTEFYGDGTDIWFPSLEELSISDFANLEEWSSANDGNAFRRLKKLTVKSCPKLAHIPLPQSLQHLELRDCNTGMMPMADLSLLSVLILDKIPELVSLPEGLFASASLSSLKILSCPKLHSMPLHMQNLSSLKSLTIRWCGELSSLPQSLQNLKALESMEISDCHSLTSLPNCGIAGLASLRTLSIENCSKLTSLSSSLEHLTLLEHLTIMYCPKLGSFPAGVQHLSSLRSLIVLSCPWFDSLPEGLENVKTLHCLEISSCPNLTALPEWFEDLDSLRSLTIYDCPNLKMLSPGFKLLTKLQHLSIQECPELEERCRCGSGEDWSKIAHVPHKYIGSPQVRQSGDASTSGSSSIQASSQ</sequence>
<feature type="domain" description="Disease resistance protein winged helix" evidence="10">
    <location>
        <begin position="423"/>
        <end position="494"/>
    </location>
</feature>
<keyword evidence="4" id="KW-0611">Plant defense</keyword>
<dbReference type="GO" id="GO:0043531">
    <property type="term" value="F:ADP binding"/>
    <property type="evidence" value="ECO:0007669"/>
    <property type="project" value="InterPro"/>
</dbReference>
<dbReference type="InterPro" id="IPR041118">
    <property type="entry name" value="Rx_N"/>
</dbReference>
<evidence type="ECO:0000313" key="12">
    <source>
        <dbReference type="EMBL" id="ONH90847.1"/>
    </source>
</evidence>
<evidence type="ECO:0000259" key="10">
    <source>
        <dbReference type="Pfam" id="PF23559"/>
    </source>
</evidence>
<feature type="domain" description="Disease resistance N-terminal" evidence="8">
    <location>
        <begin position="9"/>
        <end position="88"/>
    </location>
</feature>
<dbReference type="Pfam" id="PF18052">
    <property type="entry name" value="Rx_N"/>
    <property type="match status" value="1"/>
</dbReference>
<evidence type="ECO:0000259" key="8">
    <source>
        <dbReference type="Pfam" id="PF18052"/>
    </source>
</evidence>
<keyword evidence="13" id="KW-1185">Reference proteome</keyword>
<dbReference type="GO" id="GO:0005524">
    <property type="term" value="F:ATP binding"/>
    <property type="evidence" value="ECO:0007669"/>
    <property type="project" value="UniProtKB-KW"/>
</dbReference>
<evidence type="ECO:0000259" key="11">
    <source>
        <dbReference type="Pfam" id="PF25019"/>
    </source>
</evidence>
<dbReference type="AlphaFoldDB" id="A0A251MUU0"/>
<dbReference type="PANTHER" id="PTHR36766">
    <property type="entry name" value="PLANT BROAD-SPECTRUM MILDEW RESISTANCE PROTEIN RPW8"/>
    <property type="match status" value="1"/>
</dbReference>
<keyword evidence="2" id="KW-0677">Repeat</keyword>
<protein>
    <submittedName>
        <fullName evidence="12">Uncharacterized protein</fullName>
    </submittedName>
</protein>
<dbReference type="Gene3D" id="1.10.10.10">
    <property type="entry name" value="Winged helix-like DNA-binding domain superfamily/Winged helix DNA-binding domain"/>
    <property type="match status" value="1"/>
</dbReference>
<evidence type="ECO:0000313" key="13">
    <source>
        <dbReference type="Proteomes" id="UP000006882"/>
    </source>
</evidence>
<dbReference type="InterPro" id="IPR006553">
    <property type="entry name" value="Leu-rich_rpt_Cys-con_subtyp"/>
</dbReference>
<feature type="domain" description="NB-ARC" evidence="7">
    <location>
        <begin position="167"/>
        <end position="340"/>
    </location>
</feature>
<dbReference type="Gene3D" id="1.10.8.430">
    <property type="entry name" value="Helical domain of apoptotic protease-activating factors"/>
    <property type="match status" value="1"/>
</dbReference>
<dbReference type="Gene3D" id="3.40.50.300">
    <property type="entry name" value="P-loop containing nucleotide triphosphate hydrolases"/>
    <property type="match status" value="1"/>
</dbReference>
<dbReference type="Pfam" id="PF23559">
    <property type="entry name" value="WHD_DRP"/>
    <property type="match status" value="1"/>
</dbReference>
<dbReference type="InterPro" id="IPR056789">
    <property type="entry name" value="LRR_R13L1-DRL21"/>
</dbReference>
<dbReference type="GO" id="GO:0006952">
    <property type="term" value="P:defense response"/>
    <property type="evidence" value="ECO:0007669"/>
    <property type="project" value="UniProtKB-KW"/>
</dbReference>
<dbReference type="EMBL" id="CM007658">
    <property type="protein sequence ID" value="ONH90847.1"/>
    <property type="molecule type" value="Genomic_DNA"/>
</dbReference>
<dbReference type="InterPro" id="IPR002182">
    <property type="entry name" value="NB-ARC"/>
</dbReference>
<evidence type="ECO:0000256" key="2">
    <source>
        <dbReference type="ARBA" id="ARBA00022737"/>
    </source>
</evidence>
<dbReference type="PRINTS" id="PR00364">
    <property type="entry name" value="DISEASERSIST"/>
</dbReference>
<keyword evidence="3" id="KW-0547">Nucleotide-binding</keyword>
<dbReference type="SMR" id="A0A251MUU0"/>
<name>A0A251MUU0_PRUPE</name>
<dbReference type="SUPFAM" id="SSF52058">
    <property type="entry name" value="L domain-like"/>
    <property type="match status" value="2"/>
</dbReference>
<dbReference type="SUPFAM" id="SSF52540">
    <property type="entry name" value="P-loop containing nucleoside triphosphate hydrolases"/>
    <property type="match status" value="1"/>
</dbReference>
<feature type="region of interest" description="Disordered" evidence="6">
    <location>
        <begin position="1152"/>
        <end position="1175"/>
    </location>
</feature>
<dbReference type="eggNOG" id="KOG4658">
    <property type="taxonomic scope" value="Eukaryota"/>
</dbReference>
<keyword evidence="1" id="KW-0433">Leucine-rich repeat</keyword>
<dbReference type="InterPro" id="IPR036388">
    <property type="entry name" value="WH-like_DNA-bd_sf"/>
</dbReference>
<dbReference type="Proteomes" id="UP000006882">
    <property type="component" value="Chromosome G8"/>
</dbReference>
<dbReference type="InterPro" id="IPR027417">
    <property type="entry name" value="P-loop_NTPase"/>
</dbReference>
<keyword evidence="5" id="KW-0067">ATP-binding</keyword>
<evidence type="ECO:0000259" key="7">
    <source>
        <dbReference type="Pfam" id="PF00931"/>
    </source>
</evidence>
<dbReference type="InterPro" id="IPR058922">
    <property type="entry name" value="WHD_DRP"/>
</dbReference>
<gene>
    <name evidence="12" type="ORF">PRUPE_8G077100</name>
</gene>
<dbReference type="STRING" id="3760.A0A251MUU0"/>
<evidence type="ECO:0000256" key="3">
    <source>
        <dbReference type="ARBA" id="ARBA00022741"/>
    </source>
</evidence>
<dbReference type="FunFam" id="3.40.50.300:FF:001091">
    <property type="entry name" value="Probable disease resistance protein At1g61300"/>
    <property type="match status" value="1"/>
</dbReference>
<dbReference type="OrthoDB" id="1935327at2759"/>
<dbReference type="Pfam" id="PF00931">
    <property type="entry name" value="NB-ARC"/>
    <property type="match status" value="1"/>
</dbReference>
<reference evidence="12 13" key="1">
    <citation type="journal article" date="2013" name="Nat. Genet.">
        <title>The high-quality draft genome of peach (Prunus persica) identifies unique patterns of genetic diversity, domestication and genome evolution.</title>
        <authorList>
            <consortium name="International Peach Genome Initiative"/>
            <person name="Verde I."/>
            <person name="Abbott A.G."/>
            <person name="Scalabrin S."/>
            <person name="Jung S."/>
            <person name="Shu S."/>
            <person name="Marroni F."/>
            <person name="Zhebentyayeva T."/>
            <person name="Dettori M.T."/>
            <person name="Grimwood J."/>
            <person name="Cattonaro F."/>
            <person name="Zuccolo A."/>
            <person name="Rossini L."/>
            <person name="Jenkins J."/>
            <person name="Vendramin E."/>
            <person name="Meisel L.A."/>
            <person name="Decroocq V."/>
            <person name="Sosinski B."/>
            <person name="Prochnik S."/>
            <person name="Mitros T."/>
            <person name="Policriti A."/>
            <person name="Cipriani G."/>
            <person name="Dondini L."/>
            <person name="Ficklin S."/>
            <person name="Goodstein D.M."/>
            <person name="Xuan P."/>
            <person name="Del Fabbro C."/>
            <person name="Aramini V."/>
            <person name="Copetti D."/>
            <person name="Gonzalez S."/>
            <person name="Horner D.S."/>
            <person name="Falchi R."/>
            <person name="Lucas S."/>
            <person name="Mica E."/>
            <person name="Maldonado J."/>
            <person name="Lazzari B."/>
            <person name="Bielenberg D."/>
            <person name="Pirona R."/>
            <person name="Miculan M."/>
            <person name="Barakat A."/>
            <person name="Testolin R."/>
            <person name="Stella A."/>
            <person name="Tartarini S."/>
            <person name="Tonutti P."/>
            <person name="Arus P."/>
            <person name="Orellana A."/>
            <person name="Wells C."/>
            <person name="Main D."/>
            <person name="Vizzotto G."/>
            <person name="Silva H."/>
            <person name="Salamini F."/>
            <person name="Schmutz J."/>
            <person name="Morgante M."/>
            <person name="Rokhsar D.S."/>
        </authorList>
    </citation>
    <scope>NUCLEOTIDE SEQUENCE [LARGE SCALE GENOMIC DNA]</scope>
    <source>
        <strain evidence="13">cv. Nemared</strain>
    </source>
</reference>
<evidence type="ECO:0000259" key="9">
    <source>
        <dbReference type="Pfam" id="PF23247"/>
    </source>
</evidence>
<organism evidence="12 13">
    <name type="scientific">Prunus persica</name>
    <name type="common">Peach</name>
    <name type="synonym">Amygdalus persica</name>
    <dbReference type="NCBI Taxonomy" id="3760"/>
    <lineage>
        <taxon>Eukaryota</taxon>
        <taxon>Viridiplantae</taxon>
        <taxon>Streptophyta</taxon>
        <taxon>Embryophyta</taxon>
        <taxon>Tracheophyta</taxon>
        <taxon>Spermatophyta</taxon>
        <taxon>Magnoliopsida</taxon>
        <taxon>eudicotyledons</taxon>
        <taxon>Gunneridae</taxon>
        <taxon>Pentapetalae</taxon>
        <taxon>rosids</taxon>
        <taxon>fabids</taxon>
        <taxon>Rosales</taxon>
        <taxon>Rosaceae</taxon>
        <taxon>Amygdaloideae</taxon>
        <taxon>Amygdaleae</taxon>
        <taxon>Prunus</taxon>
    </lineage>
</organism>
<dbReference type="Pfam" id="PF25019">
    <property type="entry name" value="LRR_R13L1-DRL21"/>
    <property type="match status" value="1"/>
</dbReference>
<dbReference type="Pfam" id="PF23247">
    <property type="entry name" value="LRR_RPS2"/>
    <property type="match status" value="1"/>
</dbReference>
<dbReference type="PANTHER" id="PTHR36766:SF59">
    <property type="entry name" value="DISEASE RESISTANCE PROTEIN RGA2-LIKE"/>
    <property type="match status" value="1"/>
</dbReference>
<dbReference type="InterPro" id="IPR032675">
    <property type="entry name" value="LRR_dom_sf"/>
</dbReference>
<feature type="compositionally biased region" description="Low complexity" evidence="6">
    <location>
        <begin position="1158"/>
        <end position="1175"/>
    </location>
</feature>
<dbReference type="Gene3D" id="3.80.10.10">
    <property type="entry name" value="Ribonuclease Inhibitor"/>
    <property type="match status" value="4"/>
</dbReference>
<dbReference type="Gramene" id="ONH90847">
    <property type="protein sequence ID" value="ONH90847"/>
    <property type="gene ID" value="PRUPE_8G077100"/>
</dbReference>
<evidence type="ECO:0000256" key="1">
    <source>
        <dbReference type="ARBA" id="ARBA00022614"/>
    </source>
</evidence>
<evidence type="ECO:0000256" key="5">
    <source>
        <dbReference type="ARBA" id="ARBA00022840"/>
    </source>
</evidence>
<dbReference type="GO" id="GO:0051707">
    <property type="term" value="P:response to other organism"/>
    <property type="evidence" value="ECO:0007669"/>
    <property type="project" value="UniProtKB-ARBA"/>
</dbReference>
<proteinExistence type="predicted"/>
<evidence type="ECO:0000256" key="6">
    <source>
        <dbReference type="SAM" id="MobiDB-lite"/>
    </source>
</evidence>
<accession>A0A251MUU0</accession>